<dbReference type="EMBL" id="CAKMRJ010005745">
    <property type="protein sequence ID" value="CAH1453493.1"/>
    <property type="molecule type" value="Genomic_DNA"/>
</dbReference>
<feature type="compositionally biased region" description="Polar residues" evidence="1">
    <location>
        <begin position="31"/>
        <end position="40"/>
    </location>
</feature>
<feature type="region of interest" description="Disordered" evidence="1">
    <location>
        <begin position="1"/>
        <end position="40"/>
    </location>
</feature>
<gene>
    <name evidence="2" type="ORF">LVIROSA_LOCUS38734</name>
</gene>
<feature type="region of interest" description="Disordered" evidence="1">
    <location>
        <begin position="92"/>
        <end position="137"/>
    </location>
</feature>
<reference evidence="2 3" key="1">
    <citation type="submission" date="2022-01" db="EMBL/GenBank/DDBJ databases">
        <authorList>
            <person name="Xiong W."/>
            <person name="Schranz E."/>
        </authorList>
    </citation>
    <scope>NUCLEOTIDE SEQUENCE [LARGE SCALE GENOMIC DNA]</scope>
</reference>
<sequence>MKADEVNKDIKKGFNSWGNGKKNKNNREGLQGQNGNSTTENAFYYSTADCRASSSPVASQANSYAAPGPVATLPTAAATVQVSAAVPIVAAEESHTTPDVSPNLTAAPVVNSENPSTHNANSGSLKNGIDHGASPVC</sequence>
<organism evidence="2 3">
    <name type="scientific">Lactuca virosa</name>
    <dbReference type="NCBI Taxonomy" id="75947"/>
    <lineage>
        <taxon>Eukaryota</taxon>
        <taxon>Viridiplantae</taxon>
        <taxon>Streptophyta</taxon>
        <taxon>Embryophyta</taxon>
        <taxon>Tracheophyta</taxon>
        <taxon>Spermatophyta</taxon>
        <taxon>Magnoliopsida</taxon>
        <taxon>eudicotyledons</taxon>
        <taxon>Gunneridae</taxon>
        <taxon>Pentapetalae</taxon>
        <taxon>asterids</taxon>
        <taxon>campanulids</taxon>
        <taxon>Asterales</taxon>
        <taxon>Asteraceae</taxon>
        <taxon>Cichorioideae</taxon>
        <taxon>Cichorieae</taxon>
        <taxon>Lactucinae</taxon>
        <taxon>Lactuca</taxon>
    </lineage>
</organism>
<protein>
    <submittedName>
        <fullName evidence="2">Uncharacterized protein</fullName>
    </submittedName>
</protein>
<dbReference type="AlphaFoldDB" id="A0AAU9PU63"/>
<dbReference type="Proteomes" id="UP001157418">
    <property type="component" value="Unassembled WGS sequence"/>
</dbReference>
<evidence type="ECO:0000313" key="3">
    <source>
        <dbReference type="Proteomes" id="UP001157418"/>
    </source>
</evidence>
<feature type="compositionally biased region" description="Polar residues" evidence="1">
    <location>
        <begin position="111"/>
        <end position="125"/>
    </location>
</feature>
<keyword evidence="3" id="KW-1185">Reference proteome</keyword>
<evidence type="ECO:0000313" key="2">
    <source>
        <dbReference type="EMBL" id="CAH1453493.1"/>
    </source>
</evidence>
<proteinExistence type="predicted"/>
<evidence type="ECO:0000256" key="1">
    <source>
        <dbReference type="SAM" id="MobiDB-lite"/>
    </source>
</evidence>
<feature type="compositionally biased region" description="Basic and acidic residues" evidence="1">
    <location>
        <begin position="1"/>
        <end position="12"/>
    </location>
</feature>
<accession>A0AAU9PU63</accession>
<comment type="caution">
    <text evidence="2">The sequence shown here is derived from an EMBL/GenBank/DDBJ whole genome shotgun (WGS) entry which is preliminary data.</text>
</comment>
<name>A0AAU9PU63_9ASTR</name>